<dbReference type="OrthoDB" id="7019622at2"/>
<protein>
    <submittedName>
        <fullName evidence="1">Uncharacterized protein</fullName>
    </submittedName>
</protein>
<proteinExistence type="predicted"/>
<evidence type="ECO:0000313" key="2">
    <source>
        <dbReference type="Proteomes" id="UP000236655"/>
    </source>
</evidence>
<dbReference type="RefSeq" id="WP_102950347.1">
    <property type="nucleotide sequence ID" value="NZ_CP024847.1"/>
</dbReference>
<gene>
    <name evidence="1" type="ORF">CUN60_01575</name>
</gene>
<dbReference type="Proteomes" id="UP000236655">
    <property type="component" value="Chromosome"/>
</dbReference>
<organism evidence="1 2">
    <name type="scientific">Aquella oligotrophica</name>
    <dbReference type="NCBI Taxonomy" id="2067065"/>
    <lineage>
        <taxon>Bacteria</taxon>
        <taxon>Pseudomonadati</taxon>
        <taxon>Pseudomonadota</taxon>
        <taxon>Betaproteobacteria</taxon>
        <taxon>Neisseriales</taxon>
        <taxon>Neisseriaceae</taxon>
        <taxon>Aquella</taxon>
    </lineage>
</organism>
<sequence length="126" mass="14770">MRKIIIFLMVLYSINTEALGREFPANTIYAILKSVNYPQITIQEIPSNWGSSMLGLFFLSSATMQMTPASVLRDQDNNNQVQNYIYNIINQPVAIQPDYQGRVWLIWYLTDNETQWVINNKYNIWK</sequence>
<keyword evidence="2" id="KW-1185">Reference proteome</keyword>
<dbReference type="EMBL" id="CP024847">
    <property type="protein sequence ID" value="AUR51047.1"/>
    <property type="molecule type" value="Genomic_DNA"/>
</dbReference>
<name>A0A2I7N3K7_9NEIS</name>
<dbReference type="AlphaFoldDB" id="A0A2I7N3K7"/>
<dbReference type="KEGG" id="nba:CUN60_01575"/>
<evidence type="ECO:0000313" key="1">
    <source>
        <dbReference type="EMBL" id="AUR51047.1"/>
    </source>
</evidence>
<accession>A0A2I7N3K7</accession>
<reference evidence="2" key="1">
    <citation type="submission" date="2017-11" db="EMBL/GenBank/DDBJ databases">
        <authorList>
            <person name="Chan K.G."/>
            <person name="Lee L.S."/>
        </authorList>
    </citation>
    <scope>NUCLEOTIDE SEQUENCE [LARGE SCALE GENOMIC DNA]</scope>
    <source>
        <strain evidence="2">DSM 100970</strain>
    </source>
</reference>